<keyword evidence="2" id="KW-0472">Membrane</keyword>
<feature type="region of interest" description="Disordered" evidence="1">
    <location>
        <begin position="563"/>
        <end position="582"/>
    </location>
</feature>
<evidence type="ECO:0000313" key="3">
    <source>
        <dbReference type="EMBL" id="MBK0400385.1"/>
    </source>
</evidence>
<feature type="transmembrane region" description="Helical" evidence="2">
    <location>
        <begin position="334"/>
        <end position="354"/>
    </location>
</feature>
<proteinExistence type="predicted"/>
<evidence type="ECO:0000256" key="1">
    <source>
        <dbReference type="SAM" id="MobiDB-lite"/>
    </source>
</evidence>
<feature type="transmembrane region" description="Helical" evidence="2">
    <location>
        <begin position="361"/>
        <end position="379"/>
    </location>
</feature>
<feature type="transmembrane region" description="Helical" evidence="2">
    <location>
        <begin position="311"/>
        <end position="328"/>
    </location>
</feature>
<reference evidence="3" key="1">
    <citation type="submission" date="2020-12" db="EMBL/GenBank/DDBJ databases">
        <title>Bacterial taxonomy.</title>
        <authorList>
            <person name="Pan X."/>
        </authorList>
    </citation>
    <scope>NUCLEOTIDE SEQUENCE</scope>
    <source>
        <strain evidence="3">M0105</strain>
    </source>
</reference>
<feature type="transmembrane region" description="Helical" evidence="2">
    <location>
        <begin position="26"/>
        <end position="46"/>
    </location>
</feature>
<feature type="transmembrane region" description="Helical" evidence="2">
    <location>
        <begin position="221"/>
        <end position="241"/>
    </location>
</feature>
<accession>A0A8J7SIK1</accession>
<dbReference type="Proteomes" id="UP000655420">
    <property type="component" value="Unassembled WGS sequence"/>
</dbReference>
<evidence type="ECO:0000313" key="4">
    <source>
        <dbReference type="Proteomes" id="UP000655420"/>
    </source>
</evidence>
<keyword evidence="2" id="KW-1133">Transmembrane helix</keyword>
<keyword evidence="4" id="KW-1185">Reference proteome</keyword>
<feature type="transmembrane region" description="Helical" evidence="2">
    <location>
        <begin position="285"/>
        <end position="302"/>
    </location>
</feature>
<feature type="transmembrane region" description="Helical" evidence="2">
    <location>
        <begin position="129"/>
        <end position="147"/>
    </location>
</feature>
<evidence type="ECO:0000256" key="2">
    <source>
        <dbReference type="SAM" id="Phobius"/>
    </source>
</evidence>
<protein>
    <submittedName>
        <fullName evidence="3">Glycosyltransferase family 39 protein</fullName>
    </submittedName>
</protein>
<gene>
    <name evidence="3" type="ORF">H0I76_14385</name>
</gene>
<dbReference type="EMBL" id="JAEHHL010000008">
    <property type="protein sequence ID" value="MBK0400385.1"/>
    <property type="molecule type" value="Genomic_DNA"/>
</dbReference>
<feature type="transmembrane region" description="Helical" evidence="2">
    <location>
        <begin position="178"/>
        <end position="209"/>
    </location>
</feature>
<dbReference type="RefSeq" id="WP_200611114.1">
    <property type="nucleotide sequence ID" value="NZ_JAEHHL010000008.1"/>
</dbReference>
<organism evidence="3 4">
    <name type="scientific">Thermohalobaculum xanthum</name>
    <dbReference type="NCBI Taxonomy" id="2753746"/>
    <lineage>
        <taxon>Bacteria</taxon>
        <taxon>Pseudomonadati</taxon>
        <taxon>Pseudomonadota</taxon>
        <taxon>Alphaproteobacteria</taxon>
        <taxon>Rhodobacterales</taxon>
        <taxon>Paracoccaceae</taxon>
        <taxon>Thermohalobaculum</taxon>
    </lineage>
</organism>
<comment type="caution">
    <text evidence="3">The sequence shown here is derived from an EMBL/GenBank/DDBJ whole genome shotgun (WGS) entry which is preliminary data.</text>
</comment>
<name>A0A8J7SIK1_9RHOB</name>
<sequence length="582" mass="64135">MSAEPAKLSSDDHRLTRLLEFGGTRFGGLSSASLIIVLLIVAALVFRFQLATIYEVNWDEFLHLAKVYLHAGGDLSAPLQSIYVHAFGWVTLVDGTEVDQVVAARLAVFALSLGTALFLFLIARRLLPMEAALLSTLGYLAFSFTLFHGNSFRTDPLATLMLMAALWLIVYWPKRLRAAIAAGTLIGLSGMVTIKSVLYVPTIALVLLITLWRNGDHRRRLLCGAMTGATAALSFMTFYLLHRLALTESASAVARVEGAATKTLVERDFFNAIAFFRLALQQNPAFWALTAAGMFTCLVGLARSRGPERERWAMLMACGMMLGTLLVYTNSFPYYYPFMLAPAALLCGAAMLVVPERVRPLVTVFAGLALAVSMTANFVRAQAKDMSAQREFLEAVHSIFPEPVPYIDRASMVAAYPKTGLFMSVWGMTNYYRLGTPIFREVLERDQPVFLVANRRMLELDDLGPDEYGPAHFGLFAEDVAVLRNNFVRHWGPLYVAGKRLTVPRGGVQTFKILIAGTYTIESEMDVTVNGERRAPGETVTLAQGRHQIGAVNEGGNVILRWGDSLDRPSEPPPDRPLFTGF</sequence>
<feature type="transmembrane region" description="Helical" evidence="2">
    <location>
        <begin position="154"/>
        <end position="172"/>
    </location>
</feature>
<keyword evidence="2" id="KW-0812">Transmembrane</keyword>
<feature type="compositionally biased region" description="Basic and acidic residues" evidence="1">
    <location>
        <begin position="564"/>
        <end position="574"/>
    </location>
</feature>
<feature type="transmembrane region" description="Helical" evidence="2">
    <location>
        <begin position="102"/>
        <end position="123"/>
    </location>
</feature>
<dbReference type="AlphaFoldDB" id="A0A8J7SIK1"/>